<proteinExistence type="predicted"/>
<dbReference type="EMBL" id="RCMK01001606">
    <property type="protein sequence ID" value="KAG2891251.1"/>
    <property type="molecule type" value="Genomic_DNA"/>
</dbReference>
<dbReference type="Proteomes" id="UP000736787">
    <property type="component" value="Unassembled WGS sequence"/>
</dbReference>
<dbReference type="AlphaFoldDB" id="A0A8T1AZ63"/>
<name>A0A8T1AZ63_9STRA</name>
<protein>
    <submittedName>
        <fullName evidence="1">Uncharacterized protein</fullName>
    </submittedName>
</protein>
<accession>A0A8T1AZ63</accession>
<evidence type="ECO:0000313" key="2">
    <source>
        <dbReference type="Proteomes" id="UP000736787"/>
    </source>
</evidence>
<reference evidence="1" key="1">
    <citation type="submission" date="2018-10" db="EMBL/GenBank/DDBJ databases">
        <title>Effector identification in a new, highly contiguous assembly of the strawberry crown rot pathogen Phytophthora cactorum.</title>
        <authorList>
            <person name="Armitage A.D."/>
            <person name="Nellist C.F."/>
            <person name="Bates H."/>
            <person name="Vickerstaff R.J."/>
            <person name="Harrison R.J."/>
        </authorList>
    </citation>
    <scope>NUCLEOTIDE SEQUENCE</scope>
    <source>
        <strain evidence="1">4040</strain>
    </source>
</reference>
<organism evidence="1 2">
    <name type="scientific">Phytophthora cactorum</name>
    <dbReference type="NCBI Taxonomy" id="29920"/>
    <lineage>
        <taxon>Eukaryota</taxon>
        <taxon>Sar</taxon>
        <taxon>Stramenopiles</taxon>
        <taxon>Oomycota</taxon>
        <taxon>Peronosporomycetes</taxon>
        <taxon>Peronosporales</taxon>
        <taxon>Peronosporaceae</taxon>
        <taxon>Phytophthora</taxon>
    </lineage>
</organism>
<evidence type="ECO:0000313" key="1">
    <source>
        <dbReference type="EMBL" id="KAG2891251.1"/>
    </source>
</evidence>
<comment type="caution">
    <text evidence="1">The sequence shown here is derived from an EMBL/GenBank/DDBJ whole genome shotgun (WGS) entry which is preliminary data.</text>
</comment>
<sequence length="73" mass="8353">MIVKYADGKPRQRPRRSVTYATCVGPEGESRDILDVVEQGFSRPDEQWLTRDEVVDHSFPQAIEPGFPHVVEQ</sequence>
<gene>
    <name evidence="1" type="ORF">PC117_g24295</name>
</gene>